<keyword evidence="3" id="KW-1185">Reference proteome</keyword>
<name>A0ABV8CNI5_9GAMM</name>
<gene>
    <name evidence="2" type="primary">tssE</name>
    <name evidence="2" type="ORF">ACFOSS_09785</name>
</gene>
<dbReference type="NCBIfam" id="TIGR03357">
    <property type="entry name" value="VI_zyme"/>
    <property type="match status" value="1"/>
</dbReference>
<reference evidence="3" key="1">
    <citation type="journal article" date="2019" name="Int. J. Syst. Evol. Microbiol.">
        <title>The Global Catalogue of Microorganisms (GCM) 10K type strain sequencing project: providing services to taxonomists for standard genome sequencing and annotation.</title>
        <authorList>
            <consortium name="The Broad Institute Genomics Platform"/>
            <consortium name="The Broad Institute Genome Sequencing Center for Infectious Disease"/>
            <person name="Wu L."/>
            <person name="Ma J."/>
        </authorList>
    </citation>
    <scope>NUCLEOTIDE SEQUENCE [LARGE SCALE GENOMIC DNA]</scope>
    <source>
        <strain evidence="3">CCUG 54939</strain>
    </source>
</reference>
<dbReference type="Proteomes" id="UP001595692">
    <property type="component" value="Unassembled WGS sequence"/>
</dbReference>
<evidence type="ECO:0000313" key="2">
    <source>
        <dbReference type="EMBL" id="MFC3913755.1"/>
    </source>
</evidence>
<evidence type="ECO:0000313" key="3">
    <source>
        <dbReference type="Proteomes" id="UP001595692"/>
    </source>
</evidence>
<dbReference type="EMBL" id="JBHSAF010000012">
    <property type="protein sequence ID" value="MFC3913755.1"/>
    <property type="molecule type" value="Genomic_DNA"/>
</dbReference>
<dbReference type="InterPro" id="IPR007048">
    <property type="entry name" value="IraD/Gp25-like"/>
</dbReference>
<dbReference type="RefSeq" id="WP_377152159.1">
    <property type="nucleotide sequence ID" value="NZ_JBHSAF010000012.1"/>
</dbReference>
<dbReference type="Gene3D" id="3.10.450.40">
    <property type="match status" value="1"/>
</dbReference>
<accession>A0ABV8CNI5</accession>
<protein>
    <submittedName>
        <fullName evidence="2">Type VI secretion system baseplate subunit TssE</fullName>
    </submittedName>
</protein>
<comment type="caution">
    <text evidence="2">The sequence shown here is derived from an EMBL/GenBank/DDBJ whole genome shotgun (WGS) entry which is preliminary data.</text>
</comment>
<sequence length="128" mass="14604">MSRFLERLERHHIDERPSICRHLVQLLASRPGHCRCSPALGLEPAMLLMPACEERQQQLAERIHQCIVQYEPRLTRLCVQPLPASGPAMLTFRITAELAMPARHGSCQASPQPLVFWLDNLHPLSIRL</sequence>
<dbReference type="SUPFAM" id="SSF160719">
    <property type="entry name" value="gpW/gp25-like"/>
    <property type="match status" value="1"/>
</dbReference>
<dbReference type="InterPro" id="IPR017737">
    <property type="entry name" value="TssE1-like"/>
</dbReference>
<organism evidence="2 3">
    <name type="scientific">Pseudaeromonas sharmana</name>
    <dbReference type="NCBI Taxonomy" id="328412"/>
    <lineage>
        <taxon>Bacteria</taxon>
        <taxon>Pseudomonadati</taxon>
        <taxon>Pseudomonadota</taxon>
        <taxon>Gammaproteobacteria</taxon>
        <taxon>Aeromonadales</taxon>
        <taxon>Aeromonadaceae</taxon>
        <taxon>Pseudaeromonas</taxon>
    </lineage>
</organism>
<evidence type="ECO:0000259" key="1">
    <source>
        <dbReference type="Pfam" id="PF04965"/>
    </source>
</evidence>
<feature type="domain" description="IraD/Gp25-like" evidence="1">
    <location>
        <begin position="15"/>
        <end position="100"/>
    </location>
</feature>
<proteinExistence type="predicted"/>
<dbReference type="Pfam" id="PF04965">
    <property type="entry name" value="GPW_gp25"/>
    <property type="match status" value="1"/>
</dbReference>